<evidence type="ECO:0000313" key="2">
    <source>
        <dbReference type="Proteomes" id="UP000178943"/>
    </source>
</evidence>
<protein>
    <submittedName>
        <fullName evidence="1">Uncharacterized protein</fullName>
    </submittedName>
</protein>
<sequence>MQKKNISIEKVIPEKKASHHDFIIAKFSTKVCVETIYLIQKCTDRIPSEIIDRAIEKIVLNVAVPVVAPEDVIIIKMLNGSPPDVQDAQKIYRFTKDIIDEKYLKKTCRQFKIKYKSLIASV</sequence>
<accession>A0A1F5VF31</accession>
<comment type="caution">
    <text evidence="1">The sequence shown here is derived from an EMBL/GenBank/DDBJ whole genome shotgun (WGS) entry which is preliminary data.</text>
</comment>
<evidence type="ECO:0000313" key="1">
    <source>
        <dbReference type="EMBL" id="OGF61521.1"/>
    </source>
</evidence>
<organism evidence="1 2">
    <name type="scientific">Candidatus Fischerbacteria bacterium RBG_13_37_8</name>
    <dbReference type="NCBI Taxonomy" id="1817863"/>
    <lineage>
        <taxon>Bacteria</taxon>
        <taxon>Candidatus Fischeribacteriota</taxon>
    </lineage>
</organism>
<dbReference type="AlphaFoldDB" id="A0A1F5VF31"/>
<dbReference type="Proteomes" id="UP000178943">
    <property type="component" value="Unassembled WGS sequence"/>
</dbReference>
<gene>
    <name evidence="1" type="ORF">A2Y62_01675</name>
</gene>
<proteinExistence type="predicted"/>
<dbReference type="EMBL" id="MFGW01000193">
    <property type="protein sequence ID" value="OGF61521.1"/>
    <property type="molecule type" value="Genomic_DNA"/>
</dbReference>
<name>A0A1F5VF31_9BACT</name>
<dbReference type="InterPro" id="IPR018700">
    <property type="entry name" value="DUF2204"/>
</dbReference>
<reference evidence="1 2" key="1">
    <citation type="journal article" date="2016" name="Nat. Commun.">
        <title>Thousands of microbial genomes shed light on interconnected biogeochemical processes in an aquifer system.</title>
        <authorList>
            <person name="Anantharaman K."/>
            <person name="Brown C.T."/>
            <person name="Hug L.A."/>
            <person name="Sharon I."/>
            <person name="Castelle C.J."/>
            <person name="Probst A.J."/>
            <person name="Thomas B.C."/>
            <person name="Singh A."/>
            <person name="Wilkins M.J."/>
            <person name="Karaoz U."/>
            <person name="Brodie E.L."/>
            <person name="Williams K.H."/>
            <person name="Hubbard S.S."/>
            <person name="Banfield J.F."/>
        </authorList>
    </citation>
    <scope>NUCLEOTIDE SEQUENCE [LARGE SCALE GENOMIC DNA]</scope>
</reference>
<dbReference type="Pfam" id="PF09970">
    <property type="entry name" value="DUF2204"/>
    <property type="match status" value="1"/>
</dbReference>